<dbReference type="EMBL" id="CP015029">
    <property type="protein sequence ID" value="QIM64342.1"/>
    <property type="molecule type" value="Genomic_DNA"/>
</dbReference>
<evidence type="ECO:0000256" key="7">
    <source>
        <dbReference type="ARBA" id="ARBA00022519"/>
    </source>
</evidence>
<reference evidence="15 16" key="2">
    <citation type="submission" date="2018-11" db="EMBL/GenBank/DDBJ databases">
        <title>Genomic Encyclopedia of Type Strains, Phase IV (KMG-IV): sequencing the most valuable type-strain genomes for metagenomic binning, comparative biology and taxonomic classification.</title>
        <authorList>
            <person name="Goeker M."/>
        </authorList>
    </citation>
    <scope>NUCLEOTIDE SEQUENCE [LARGE SCALE GENOMIC DNA]</scope>
    <source>
        <strain evidence="15 16">DSM 25797</strain>
    </source>
</reference>
<evidence type="ECO:0000256" key="6">
    <source>
        <dbReference type="ARBA" id="ARBA00022475"/>
    </source>
</evidence>
<sequence length="135" mass="14922">MAFGSFEKESGGVMSDINVTPLVDVMLVLLIVFMITMPVLTQSIPLELPTSSIEKQSEPKKVMRIAINQSGTYIGEQLVSEDELKTQLIQQFQEDKDAVVAISADVAVEYRYVVKVLELAQQSGLKKIGFVTEVK</sequence>
<evidence type="ECO:0000256" key="4">
    <source>
        <dbReference type="ARBA" id="ARBA00011471"/>
    </source>
</evidence>
<evidence type="ECO:0000256" key="10">
    <source>
        <dbReference type="ARBA" id="ARBA00022989"/>
    </source>
</evidence>
<evidence type="ECO:0000256" key="11">
    <source>
        <dbReference type="ARBA" id="ARBA00023136"/>
    </source>
</evidence>
<comment type="function">
    <text evidence="1">Involved in the TonB-dependent energy-dependent transport of various receptor-bound substrates.</text>
</comment>
<evidence type="ECO:0000313" key="14">
    <source>
        <dbReference type="EMBL" id="QIM64342.1"/>
    </source>
</evidence>
<evidence type="ECO:0000313" key="16">
    <source>
        <dbReference type="Proteomes" id="UP000276901"/>
    </source>
</evidence>
<evidence type="ECO:0000256" key="1">
    <source>
        <dbReference type="ARBA" id="ARBA00003540"/>
    </source>
</evidence>
<dbReference type="PANTHER" id="PTHR30558">
    <property type="entry name" value="EXBD MEMBRANE COMPONENT OF PMF-DRIVEN MACROMOLECULE IMPORT SYSTEM"/>
    <property type="match status" value="1"/>
</dbReference>
<dbReference type="Proteomes" id="UP000276901">
    <property type="component" value="Unassembled WGS sequence"/>
</dbReference>
<dbReference type="InterPro" id="IPR003400">
    <property type="entry name" value="ExbD"/>
</dbReference>
<dbReference type="GO" id="GO:0005886">
    <property type="term" value="C:plasma membrane"/>
    <property type="evidence" value="ECO:0007669"/>
    <property type="project" value="UniProtKB-SubCell"/>
</dbReference>
<gene>
    <name evidence="14" type="ORF">A4G17_02180</name>
    <name evidence="15" type="ORF">EDC49_1409</name>
</gene>
<evidence type="ECO:0000256" key="3">
    <source>
        <dbReference type="ARBA" id="ARBA00005811"/>
    </source>
</evidence>
<dbReference type="PANTHER" id="PTHR30558:SF12">
    <property type="entry name" value="BIOPOLYMER TRANSPORT PROTEIN EXBD"/>
    <property type="match status" value="1"/>
</dbReference>
<proteinExistence type="inferred from homology"/>
<keyword evidence="10 13" id="KW-1133">Transmembrane helix</keyword>
<dbReference type="GO" id="GO:0022857">
    <property type="term" value="F:transmembrane transporter activity"/>
    <property type="evidence" value="ECO:0007669"/>
    <property type="project" value="InterPro"/>
</dbReference>
<dbReference type="AlphaFoldDB" id="A0AAE6X5C3"/>
<comment type="similarity">
    <text evidence="3 12">Belongs to the ExbD/TolR family.</text>
</comment>
<comment type="subunit">
    <text evidence="4">The accessory proteins ExbB and ExbD seem to form a complex with TonB.</text>
</comment>
<keyword evidence="5 12" id="KW-0813">Transport</keyword>
<keyword evidence="11 13" id="KW-0472">Membrane</keyword>
<organism evidence="14 17">
    <name type="scientific">Frederiksenia canicola</name>
    <dbReference type="NCBI Taxonomy" id="123824"/>
    <lineage>
        <taxon>Bacteria</taxon>
        <taxon>Pseudomonadati</taxon>
        <taxon>Pseudomonadota</taxon>
        <taxon>Gammaproteobacteria</taxon>
        <taxon>Pasteurellales</taxon>
        <taxon>Pasteurellaceae</taxon>
        <taxon>Frederiksenia</taxon>
    </lineage>
</organism>
<comment type="subcellular location">
    <subcellularLocation>
        <location evidence="2">Cell inner membrane</location>
        <topology evidence="2">Single-pass type II membrane protein</topology>
    </subcellularLocation>
    <subcellularLocation>
        <location evidence="12">Cell membrane</location>
        <topology evidence="12">Single-pass type II membrane protein</topology>
    </subcellularLocation>
</comment>
<dbReference type="KEGG" id="fcl:A4G17_02180"/>
<reference evidence="14 17" key="1">
    <citation type="submission" date="2016-03" db="EMBL/GenBank/DDBJ databases">
        <authorList>
            <person name="Hansen M.J."/>
            <person name="Bojesen A.M."/>
            <person name="Planet P."/>
        </authorList>
    </citation>
    <scope>NUCLEOTIDE SEQUENCE [LARGE SCALE GENOMIC DNA]</scope>
    <source>
        <strain evidence="14 17">HPA 21</strain>
    </source>
</reference>
<dbReference type="Pfam" id="PF02472">
    <property type="entry name" value="ExbD"/>
    <property type="match status" value="1"/>
</dbReference>
<dbReference type="Proteomes" id="UP000502287">
    <property type="component" value="Chromosome"/>
</dbReference>
<protein>
    <submittedName>
        <fullName evidence="14">Biopolymer transporter ExbD</fullName>
    </submittedName>
    <submittedName>
        <fullName evidence="15">Outer membrane transport energization protein ExbD</fullName>
    </submittedName>
</protein>
<feature type="transmembrane region" description="Helical" evidence="13">
    <location>
        <begin position="20"/>
        <end position="40"/>
    </location>
</feature>
<evidence type="ECO:0000256" key="12">
    <source>
        <dbReference type="RuleBase" id="RU003879"/>
    </source>
</evidence>
<dbReference type="RefSeq" id="WP_123957035.1">
    <property type="nucleotide sequence ID" value="NZ_CP015029.1"/>
</dbReference>
<dbReference type="EMBL" id="RKQT01000002">
    <property type="protein sequence ID" value="RPE93891.1"/>
    <property type="molecule type" value="Genomic_DNA"/>
</dbReference>
<keyword evidence="7" id="KW-0997">Cell inner membrane</keyword>
<evidence type="ECO:0000256" key="13">
    <source>
        <dbReference type="SAM" id="Phobius"/>
    </source>
</evidence>
<evidence type="ECO:0000256" key="5">
    <source>
        <dbReference type="ARBA" id="ARBA00022448"/>
    </source>
</evidence>
<dbReference type="Gene3D" id="3.30.420.270">
    <property type="match status" value="1"/>
</dbReference>
<evidence type="ECO:0000256" key="9">
    <source>
        <dbReference type="ARBA" id="ARBA00022927"/>
    </source>
</evidence>
<accession>A0AAE6X5C3</accession>
<evidence type="ECO:0000256" key="8">
    <source>
        <dbReference type="ARBA" id="ARBA00022692"/>
    </source>
</evidence>
<keyword evidence="16" id="KW-1185">Reference proteome</keyword>
<keyword evidence="9 12" id="KW-0653">Protein transport</keyword>
<evidence type="ECO:0000313" key="15">
    <source>
        <dbReference type="EMBL" id="RPE93891.1"/>
    </source>
</evidence>
<name>A0AAE6X5C3_9PAST</name>
<keyword evidence="8 12" id="KW-0812">Transmembrane</keyword>
<keyword evidence="6" id="KW-1003">Cell membrane</keyword>
<dbReference type="GO" id="GO:0015031">
    <property type="term" value="P:protein transport"/>
    <property type="evidence" value="ECO:0007669"/>
    <property type="project" value="UniProtKB-KW"/>
</dbReference>
<evidence type="ECO:0000256" key="2">
    <source>
        <dbReference type="ARBA" id="ARBA00004249"/>
    </source>
</evidence>
<evidence type="ECO:0000313" key="17">
    <source>
        <dbReference type="Proteomes" id="UP000502287"/>
    </source>
</evidence>